<dbReference type="PANTHER" id="PTHR32385">
    <property type="entry name" value="MANNOSYL PHOSPHORYLINOSITOL CERAMIDE SYNTHASE"/>
    <property type="match status" value="1"/>
</dbReference>
<evidence type="ECO:0008006" key="3">
    <source>
        <dbReference type="Google" id="ProtNLM"/>
    </source>
</evidence>
<protein>
    <recommendedName>
        <fullName evidence="3">Alpha 1,4-glycosyltransferase domain-containing protein</fullName>
    </recommendedName>
</protein>
<evidence type="ECO:0000313" key="2">
    <source>
        <dbReference type="EMBL" id="QHT80099.1"/>
    </source>
</evidence>
<dbReference type="Gene3D" id="3.90.550.20">
    <property type="match status" value="1"/>
</dbReference>
<dbReference type="EMBL" id="MN739961">
    <property type="protein sequence ID" value="QHT80099.1"/>
    <property type="molecule type" value="Genomic_DNA"/>
</dbReference>
<dbReference type="InterPro" id="IPR007577">
    <property type="entry name" value="GlycoTrfase_DXD_sugar-bd_CS"/>
</dbReference>
<organism evidence="2">
    <name type="scientific">viral metagenome</name>
    <dbReference type="NCBI Taxonomy" id="1070528"/>
    <lineage>
        <taxon>unclassified sequences</taxon>
        <taxon>metagenomes</taxon>
        <taxon>organismal metagenomes</taxon>
    </lineage>
</organism>
<dbReference type="GO" id="GO:0016020">
    <property type="term" value="C:membrane"/>
    <property type="evidence" value="ECO:0007669"/>
    <property type="project" value="GOC"/>
</dbReference>
<proteinExistence type="predicted"/>
<dbReference type="SUPFAM" id="SSF53448">
    <property type="entry name" value="Nucleotide-diphospho-sugar transferases"/>
    <property type="match status" value="1"/>
</dbReference>
<accession>A0A6C0HHX7</accession>
<reference evidence="2" key="1">
    <citation type="journal article" date="2020" name="Nature">
        <title>Giant virus diversity and host interactions through global metagenomics.</title>
        <authorList>
            <person name="Schulz F."/>
            <person name="Roux S."/>
            <person name="Paez-Espino D."/>
            <person name="Jungbluth S."/>
            <person name="Walsh D.A."/>
            <person name="Denef V.J."/>
            <person name="McMahon K.D."/>
            <person name="Konstantinidis K.T."/>
            <person name="Eloe-Fadrosh E.A."/>
            <person name="Kyrpides N.C."/>
            <person name="Woyke T."/>
        </authorList>
    </citation>
    <scope>NUCLEOTIDE SEQUENCE</scope>
    <source>
        <strain evidence="2">GVMAG-M-3300023184-105</strain>
    </source>
</reference>
<sequence>MMDIKMMDITMMDIKMIMKMSIFILVVVIIYFIICMFSNQYSEPVYNNVKVKQTIKSLYQSPSSPNTSVVPMKLFQTWHSKELPTKMAENVQNTKKQNPELEYFLFDDSDCEDFIKAHFPEDVVAAYNTLLPGAYKADLWRYCVMYIHGGVYLDIKYQCVDGFKFIDIMDREHFVLERPHFWKPETYGIYNALIISKPGNPLLLKCIERIVHNTKTNYYGFNMLYPTGPGLLGELYFGNIRDNMSKIDDFDLVYNIIDGHDVIIYKNQIILHSYTEYRLEQRATQKHKHYAQLWKQRAIYNMQ</sequence>
<evidence type="ECO:0000256" key="1">
    <source>
        <dbReference type="ARBA" id="ARBA00022679"/>
    </source>
</evidence>
<name>A0A6C0HHX7_9ZZZZ</name>
<dbReference type="InterPro" id="IPR051706">
    <property type="entry name" value="Glycosyltransferase_domain"/>
</dbReference>
<dbReference type="GO" id="GO:0051999">
    <property type="term" value="P:mannosyl-inositol phosphorylceramide biosynthetic process"/>
    <property type="evidence" value="ECO:0007669"/>
    <property type="project" value="TreeGrafter"/>
</dbReference>
<dbReference type="InterPro" id="IPR029044">
    <property type="entry name" value="Nucleotide-diphossugar_trans"/>
</dbReference>
<dbReference type="Pfam" id="PF04488">
    <property type="entry name" value="Gly_transf_sug"/>
    <property type="match status" value="1"/>
</dbReference>
<dbReference type="GO" id="GO:0000030">
    <property type="term" value="F:mannosyltransferase activity"/>
    <property type="evidence" value="ECO:0007669"/>
    <property type="project" value="TreeGrafter"/>
</dbReference>
<keyword evidence="1" id="KW-0808">Transferase</keyword>
<dbReference type="AlphaFoldDB" id="A0A6C0HHX7"/>
<dbReference type="PANTHER" id="PTHR32385:SF15">
    <property type="entry name" value="INOSITOL PHOSPHOCERAMIDE MANNOSYLTRANSFERASE 1"/>
    <property type="match status" value="1"/>
</dbReference>